<dbReference type="GO" id="GO:0003700">
    <property type="term" value="F:DNA-binding transcription factor activity"/>
    <property type="evidence" value="ECO:0007669"/>
    <property type="project" value="TreeGrafter"/>
</dbReference>
<dbReference type="GO" id="GO:0000976">
    <property type="term" value="F:transcription cis-regulatory region binding"/>
    <property type="evidence" value="ECO:0007669"/>
    <property type="project" value="TreeGrafter"/>
</dbReference>
<evidence type="ECO:0000256" key="2">
    <source>
        <dbReference type="ARBA" id="ARBA00023125"/>
    </source>
</evidence>
<dbReference type="AlphaFoldDB" id="A0A8B2NXJ0"/>
<dbReference type="Pfam" id="PF00440">
    <property type="entry name" value="TetR_N"/>
    <property type="match status" value="1"/>
</dbReference>
<feature type="DNA-binding region" description="H-T-H motif" evidence="4">
    <location>
        <begin position="116"/>
        <end position="135"/>
    </location>
</feature>
<feature type="compositionally biased region" description="Basic and acidic residues" evidence="5">
    <location>
        <begin position="76"/>
        <end position="92"/>
    </location>
</feature>
<reference evidence="7 8" key="1">
    <citation type="submission" date="2018-05" db="EMBL/GenBank/DDBJ databases">
        <title>Acuticoccus sediminis sp. nov., isolated from deep-sea sediment of Indian Ocean.</title>
        <authorList>
            <person name="Liu X."/>
            <person name="Lai Q."/>
            <person name="Du Y."/>
            <person name="Sun F."/>
            <person name="Zhang X."/>
            <person name="Wang S."/>
            <person name="Shao Z."/>
        </authorList>
    </citation>
    <scope>NUCLEOTIDE SEQUENCE [LARGE SCALE GENOMIC DNA]</scope>
    <source>
        <strain evidence="7 8">PTG4-2</strain>
    </source>
</reference>
<keyword evidence="3" id="KW-0804">Transcription</keyword>
<accession>A0A8B2NXJ0</accession>
<organism evidence="7 8">
    <name type="scientific">Acuticoccus sediminis</name>
    <dbReference type="NCBI Taxonomy" id="2184697"/>
    <lineage>
        <taxon>Bacteria</taxon>
        <taxon>Pseudomonadati</taxon>
        <taxon>Pseudomonadota</taxon>
        <taxon>Alphaproteobacteria</taxon>
        <taxon>Hyphomicrobiales</taxon>
        <taxon>Amorphaceae</taxon>
        <taxon>Acuticoccus</taxon>
    </lineage>
</organism>
<gene>
    <name evidence="7" type="ORF">DLJ53_12885</name>
</gene>
<dbReference type="SUPFAM" id="SSF46689">
    <property type="entry name" value="Homeodomain-like"/>
    <property type="match status" value="1"/>
</dbReference>
<dbReference type="PROSITE" id="PS50977">
    <property type="entry name" value="HTH_TETR_2"/>
    <property type="match status" value="1"/>
</dbReference>
<dbReference type="Gene3D" id="1.10.357.10">
    <property type="entry name" value="Tetracycline Repressor, domain 2"/>
    <property type="match status" value="1"/>
</dbReference>
<dbReference type="InterPro" id="IPR001647">
    <property type="entry name" value="HTH_TetR"/>
</dbReference>
<evidence type="ECO:0000259" key="6">
    <source>
        <dbReference type="PROSITE" id="PS50977"/>
    </source>
</evidence>
<keyword evidence="8" id="KW-1185">Reference proteome</keyword>
<feature type="region of interest" description="Disordered" evidence="5">
    <location>
        <begin position="62"/>
        <end position="92"/>
    </location>
</feature>
<evidence type="ECO:0000256" key="4">
    <source>
        <dbReference type="PROSITE-ProRule" id="PRU00335"/>
    </source>
</evidence>
<proteinExistence type="predicted"/>
<dbReference type="InterPro" id="IPR009057">
    <property type="entry name" value="Homeodomain-like_sf"/>
</dbReference>
<feature type="domain" description="HTH tetR-type" evidence="6">
    <location>
        <begin position="93"/>
        <end position="153"/>
    </location>
</feature>
<evidence type="ECO:0000313" key="7">
    <source>
        <dbReference type="EMBL" id="RAI02254.1"/>
    </source>
</evidence>
<evidence type="ECO:0000313" key="8">
    <source>
        <dbReference type="Proteomes" id="UP000249590"/>
    </source>
</evidence>
<dbReference type="PANTHER" id="PTHR30055">
    <property type="entry name" value="HTH-TYPE TRANSCRIPTIONAL REGULATOR RUTR"/>
    <property type="match status" value="1"/>
</dbReference>
<dbReference type="Proteomes" id="UP000249590">
    <property type="component" value="Unassembled WGS sequence"/>
</dbReference>
<protein>
    <recommendedName>
        <fullName evidence="6">HTH tetR-type domain-containing protein</fullName>
    </recommendedName>
</protein>
<dbReference type="EMBL" id="QHHQ01000002">
    <property type="protein sequence ID" value="RAI02254.1"/>
    <property type="molecule type" value="Genomic_DNA"/>
</dbReference>
<keyword evidence="1" id="KW-0805">Transcription regulation</keyword>
<evidence type="ECO:0000256" key="1">
    <source>
        <dbReference type="ARBA" id="ARBA00023015"/>
    </source>
</evidence>
<feature type="region of interest" description="Disordered" evidence="5">
    <location>
        <begin position="1"/>
        <end position="34"/>
    </location>
</feature>
<keyword evidence="2 4" id="KW-0238">DNA-binding</keyword>
<dbReference type="PRINTS" id="PR00455">
    <property type="entry name" value="HTHTETR"/>
</dbReference>
<name>A0A8B2NXJ0_9HYPH</name>
<evidence type="ECO:0000256" key="5">
    <source>
        <dbReference type="SAM" id="MobiDB-lite"/>
    </source>
</evidence>
<evidence type="ECO:0000256" key="3">
    <source>
        <dbReference type="ARBA" id="ARBA00023163"/>
    </source>
</evidence>
<dbReference type="InterPro" id="IPR050109">
    <property type="entry name" value="HTH-type_TetR-like_transc_reg"/>
</dbReference>
<dbReference type="PANTHER" id="PTHR30055:SF234">
    <property type="entry name" value="HTH-TYPE TRANSCRIPTIONAL REGULATOR BETI"/>
    <property type="match status" value="1"/>
</dbReference>
<sequence>MTPRDVLSGPAQGHDGGRTRGGQASAVDRAAEKTNSHDCFLVLRSVGPHVSFRAMTSTFDDEAASAATGDAETLDGETRGEDGKEDGRERKGAAMRARLRAATEEIIASEGYDVATAVEVARRTGVSRGAVLHHYPTRDDLIIDTARHFWRRAKQRTADLADGLNEGRVSTADFVQMFYDDVFLSRGIHTMLELIIAGRTNERIAGPVSEILADLFRAYETLGETAFAARGAGADRIHVVITLIGSTLRGLRIQEVVDPDETRTRETLAALVEAVDALLPPAGSRKVRP</sequence>
<comment type="caution">
    <text evidence="7">The sequence shown here is derived from an EMBL/GenBank/DDBJ whole genome shotgun (WGS) entry which is preliminary data.</text>
</comment>